<dbReference type="PANTHER" id="PTHR24260">
    <property type="match status" value="1"/>
</dbReference>
<dbReference type="PhylomeDB" id="B4IGZ8"/>
<dbReference type="InterPro" id="IPR043504">
    <property type="entry name" value="Peptidase_S1_PA_chymotrypsin"/>
</dbReference>
<reference evidence="2 3" key="1">
    <citation type="journal article" date="2007" name="Nature">
        <title>Evolution of genes and genomes on the Drosophila phylogeny.</title>
        <authorList>
            <consortium name="Drosophila 12 Genomes Consortium"/>
            <person name="Clark A.G."/>
            <person name="Eisen M.B."/>
            <person name="Smith D.R."/>
            <person name="Bergman C.M."/>
            <person name="Oliver B."/>
            <person name="Markow T.A."/>
            <person name="Kaufman T.C."/>
            <person name="Kellis M."/>
            <person name="Gelbart W."/>
            <person name="Iyer V.N."/>
            <person name="Pollard D.A."/>
            <person name="Sackton T.B."/>
            <person name="Larracuente A.M."/>
            <person name="Singh N.D."/>
            <person name="Abad J.P."/>
            <person name="Abt D.N."/>
            <person name="Adryan B."/>
            <person name="Aguade M."/>
            <person name="Akashi H."/>
            <person name="Anderson W.W."/>
            <person name="Aquadro C.F."/>
            <person name="Ardell D.H."/>
            <person name="Arguello R."/>
            <person name="Artieri C.G."/>
            <person name="Barbash D.A."/>
            <person name="Barker D."/>
            <person name="Barsanti P."/>
            <person name="Batterham P."/>
            <person name="Batzoglou S."/>
            <person name="Begun D."/>
            <person name="Bhutkar A."/>
            <person name="Blanco E."/>
            <person name="Bosak S.A."/>
            <person name="Bradley R.K."/>
            <person name="Brand A.D."/>
            <person name="Brent M.R."/>
            <person name="Brooks A.N."/>
            <person name="Brown R.H."/>
            <person name="Butlin R.K."/>
            <person name="Caggese C."/>
            <person name="Calvi B.R."/>
            <person name="Bernardo de Carvalho A."/>
            <person name="Caspi A."/>
            <person name="Castrezana S."/>
            <person name="Celniker S.E."/>
            <person name="Chang J.L."/>
            <person name="Chapple C."/>
            <person name="Chatterji S."/>
            <person name="Chinwalla A."/>
            <person name="Civetta A."/>
            <person name="Clifton S.W."/>
            <person name="Comeron J.M."/>
            <person name="Costello J.C."/>
            <person name="Coyne J.A."/>
            <person name="Daub J."/>
            <person name="David R.G."/>
            <person name="Delcher A.L."/>
            <person name="Delehaunty K."/>
            <person name="Do C.B."/>
            <person name="Ebling H."/>
            <person name="Edwards K."/>
            <person name="Eickbush T."/>
            <person name="Evans J.D."/>
            <person name="Filipski A."/>
            <person name="Findeiss S."/>
            <person name="Freyhult E."/>
            <person name="Fulton L."/>
            <person name="Fulton R."/>
            <person name="Garcia A.C."/>
            <person name="Gardiner A."/>
            <person name="Garfield D.A."/>
            <person name="Garvin B.E."/>
            <person name="Gibson G."/>
            <person name="Gilbert D."/>
            <person name="Gnerre S."/>
            <person name="Godfrey J."/>
            <person name="Good R."/>
            <person name="Gotea V."/>
            <person name="Gravely B."/>
            <person name="Greenberg A.J."/>
            <person name="Griffiths-Jones S."/>
            <person name="Gross S."/>
            <person name="Guigo R."/>
            <person name="Gustafson E.A."/>
            <person name="Haerty W."/>
            <person name="Hahn M.W."/>
            <person name="Halligan D.L."/>
            <person name="Halpern A.L."/>
            <person name="Halter G.M."/>
            <person name="Han M.V."/>
            <person name="Heger A."/>
            <person name="Hillier L."/>
            <person name="Hinrichs A.S."/>
            <person name="Holmes I."/>
            <person name="Hoskins R.A."/>
            <person name="Hubisz M.J."/>
            <person name="Hultmark D."/>
            <person name="Huntley M.A."/>
            <person name="Jaffe D.B."/>
            <person name="Jagadeeshan S."/>
            <person name="Jeck W.R."/>
            <person name="Johnson J."/>
            <person name="Jones C.D."/>
            <person name="Jordan W.C."/>
            <person name="Karpen G.H."/>
            <person name="Kataoka E."/>
            <person name="Keightley P.D."/>
            <person name="Kheradpour P."/>
            <person name="Kirkness E.F."/>
            <person name="Koerich L.B."/>
            <person name="Kristiansen K."/>
            <person name="Kudrna D."/>
            <person name="Kulathinal R.J."/>
            <person name="Kumar S."/>
            <person name="Kwok R."/>
            <person name="Lander E."/>
            <person name="Langley C.H."/>
            <person name="Lapoint R."/>
            <person name="Lazzaro B.P."/>
            <person name="Lee S.J."/>
            <person name="Levesque L."/>
            <person name="Li R."/>
            <person name="Lin C.F."/>
            <person name="Lin M.F."/>
            <person name="Lindblad-Toh K."/>
            <person name="Llopart A."/>
            <person name="Long M."/>
            <person name="Low L."/>
            <person name="Lozovsky E."/>
            <person name="Lu J."/>
            <person name="Luo M."/>
            <person name="Machado C.A."/>
            <person name="Makalowski W."/>
            <person name="Marzo M."/>
            <person name="Matsuda M."/>
            <person name="Matzkin L."/>
            <person name="McAllister B."/>
            <person name="McBride C.S."/>
            <person name="McKernan B."/>
            <person name="McKernan K."/>
            <person name="Mendez-Lago M."/>
            <person name="Minx P."/>
            <person name="Mollenhauer M.U."/>
            <person name="Montooth K."/>
            <person name="Mount S.M."/>
            <person name="Mu X."/>
            <person name="Myers E."/>
            <person name="Negre B."/>
            <person name="Newfeld S."/>
            <person name="Nielsen R."/>
            <person name="Noor M.A."/>
            <person name="O'Grady P."/>
            <person name="Pachter L."/>
            <person name="Papaceit M."/>
            <person name="Parisi M.J."/>
            <person name="Parisi M."/>
            <person name="Parts L."/>
            <person name="Pedersen J.S."/>
            <person name="Pesole G."/>
            <person name="Phillippy A.M."/>
            <person name="Ponting C.P."/>
            <person name="Pop M."/>
            <person name="Porcelli D."/>
            <person name="Powell J.R."/>
            <person name="Prohaska S."/>
            <person name="Pruitt K."/>
            <person name="Puig M."/>
            <person name="Quesneville H."/>
            <person name="Ram K.R."/>
            <person name="Rand D."/>
            <person name="Rasmussen M.D."/>
            <person name="Reed L.K."/>
            <person name="Reenan R."/>
            <person name="Reily A."/>
            <person name="Remington K.A."/>
            <person name="Rieger T.T."/>
            <person name="Ritchie M.G."/>
            <person name="Robin C."/>
            <person name="Rogers Y.H."/>
            <person name="Rohde C."/>
            <person name="Rozas J."/>
            <person name="Rubenfield M.J."/>
            <person name="Ruiz A."/>
            <person name="Russo S."/>
            <person name="Salzberg S.L."/>
            <person name="Sanchez-Gracia A."/>
            <person name="Saranga D.J."/>
            <person name="Sato H."/>
            <person name="Schaeffer S.W."/>
            <person name="Schatz M.C."/>
            <person name="Schlenke T."/>
            <person name="Schwartz R."/>
            <person name="Segarra C."/>
            <person name="Singh R.S."/>
            <person name="Sirot L."/>
            <person name="Sirota M."/>
            <person name="Sisneros N.B."/>
            <person name="Smith C.D."/>
            <person name="Smith T.F."/>
            <person name="Spieth J."/>
            <person name="Stage D.E."/>
            <person name="Stark A."/>
            <person name="Stephan W."/>
            <person name="Strausberg R.L."/>
            <person name="Strempel S."/>
            <person name="Sturgill D."/>
            <person name="Sutton G."/>
            <person name="Sutton G.G."/>
            <person name="Tao W."/>
            <person name="Teichmann S."/>
            <person name="Tobari Y.N."/>
            <person name="Tomimura Y."/>
            <person name="Tsolas J.M."/>
            <person name="Valente V.L."/>
            <person name="Venter E."/>
            <person name="Venter J.C."/>
            <person name="Vicario S."/>
            <person name="Vieira F.G."/>
            <person name="Vilella A.J."/>
            <person name="Villasante A."/>
            <person name="Walenz B."/>
            <person name="Wang J."/>
            <person name="Wasserman M."/>
            <person name="Watts T."/>
            <person name="Wilson D."/>
            <person name="Wilson R.K."/>
            <person name="Wing R.A."/>
            <person name="Wolfner M.F."/>
            <person name="Wong A."/>
            <person name="Wong G.K."/>
            <person name="Wu C.I."/>
            <person name="Wu G."/>
            <person name="Yamamoto D."/>
            <person name="Yang H.P."/>
            <person name="Yang S.P."/>
            <person name="Yorke J.A."/>
            <person name="Yoshida K."/>
            <person name="Zdobnov E."/>
            <person name="Zhang P."/>
            <person name="Zhang Y."/>
            <person name="Zimin A.V."/>
            <person name="Baldwin J."/>
            <person name="Abdouelleil A."/>
            <person name="Abdulkadir J."/>
            <person name="Abebe A."/>
            <person name="Abera B."/>
            <person name="Abreu J."/>
            <person name="Acer S.C."/>
            <person name="Aftuck L."/>
            <person name="Alexander A."/>
            <person name="An P."/>
            <person name="Anderson E."/>
            <person name="Anderson S."/>
            <person name="Arachi H."/>
            <person name="Azer M."/>
            <person name="Bachantsang P."/>
            <person name="Barry A."/>
            <person name="Bayul T."/>
            <person name="Berlin A."/>
            <person name="Bessette D."/>
            <person name="Bloom T."/>
            <person name="Blye J."/>
            <person name="Boguslavskiy L."/>
            <person name="Bonnet C."/>
            <person name="Boukhgalter B."/>
            <person name="Bourzgui I."/>
            <person name="Brown A."/>
            <person name="Cahill P."/>
            <person name="Channer S."/>
            <person name="Cheshatsang Y."/>
            <person name="Chuda L."/>
            <person name="Citroen M."/>
            <person name="Collymore A."/>
            <person name="Cooke P."/>
            <person name="Costello M."/>
            <person name="D'Aco K."/>
            <person name="Daza R."/>
            <person name="De Haan G."/>
            <person name="DeGray S."/>
            <person name="DeMaso C."/>
            <person name="Dhargay N."/>
            <person name="Dooley K."/>
            <person name="Dooley E."/>
            <person name="Doricent M."/>
            <person name="Dorje P."/>
            <person name="Dorjee K."/>
            <person name="Dupes A."/>
            <person name="Elong R."/>
            <person name="Falk J."/>
            <person name="Farina A."/>
            <person name="Faro S."/>
            <person name="Ferguson D."/>
            <person name="Fisher S."/>
            <person name="Foley C.D."/>
            <person name="Franke A."/>
            <person name="Friedrich D."/>
            <person name="Gadbois L."/>
            <person name="Gearin G."/>
            <person name="Gearin C.R."/>
            <person name="Giannoukos G."/>
            <person name="Goode T."/>
            <person name="Graham J."/>
            <person name="Grandbois E."/>
            <person name="Grewal S."/>
            <person name="Gyaltsen K."/>
            <person name="Hafez N."/>
            <person name="Hagos B."/>
            <person name="Hall J."/>
            <person name="Henson C."/>
            <person name="Hollinger A."/>
            <person name="Honan T."/>
            <person name="Huard M.D."/>
            <person name="Hughes L."/>
            <person name="Hurhula B."/>
            <person name="Husby M.E."/>
            <person name="Kamat A."/>
            <person name="Kanga B."/>
            <person name="Kashin S."/>
            <person name="Khazanovich D."/>
            <person name="Kisner P."/>
            <person name="Lance K."/>
            <person name="Lara M."/>
            <person name="Lee W."/>
            <person name="Lennon N."/>
            <person name="Letendre F."/>
            <person name="LeVine R."/>
            <person name="Lipovsky A."/>
            <person name="Liu X."/>
            <person name="Liu J."/>
            <person name="Liu S."/>
            <person name="Lokyitsang T."/>
            <person name="Lokyitsang Y."/>
            <person name="Lubonja R."/>
            <person name="Lui A."/>
            <person name="MacDonald P."/>
            <person name="Magnisalis V."/>
            <person name="Maru K."/>
            <person name="Matthews C."/>
            <person name="McCusker W."/>
            <person name="McDonough S."/>
            <person name="Mehta T."/>
            <person name="Meldrim J."/>
            <person name="Meneus L."/>
            <person name="Mihai O."/>
            <person name="Mihalev A."/>
            <person name="Mihova T."/>
            <person name="Mittelman R."/>
            <person name="Mlenga V."/>
            <person name="Montmayeur A."/>
            <person name="Mulrain L."/>
            <person name="Navidi A."/>
            <person name="Naylor J."/>
            <person name="Negash T."/>
            <person name="Nguyen T."/>
            <person name="Nguyen N."/>
            <person name="Nicol R."/>
            <person name="Norbu C."/>
            <person name="Norbu N."/>
            <person name="Novod N."/>
            <person name="O'Neill B."/>
            <person name="Osman S."/>
            <person name="Markiewicz E."/>
            <person name="Oyono O.L."/>
            <person name="Patti C."/>
            <person name="Phunkhang P."/>
            <person name="Pierre F."/>
            <person name="Priest M."/>
            <person name="Raghuraman S."/>
            <person name="Rege F."/>
            <person name="Reyes R."/>
            <person name="Rise C."/>
            <person name="Rogov P."/>
            <person name="Ross K."/>
            <person name="Ryan E."/>
            <person name="Settipalli S."/>
            <person name="Shea T."/>
            <person name="Sherpa N."/>
            <person name="Shi L."/>
            <person name="Shih D."/>
            <person name="Sparrow T."/>
            <person name="Spaulding J."/>
            <person name="Stalker J."/>
            <person name="Stange-Thomann N."/>
            <person name="Stavropoulos S."/>
            <person name="Stone C."/>
            <person name="Strader C."/>
            <person name="Tesfaye S."/>
            <person name="Thomson T."/>
            <person name="Thoulutsang Y."/>
            <person name="Thoulutsang D."/>
            <person name="Topham K."/>
            <person name="Topping I."/>
            <person name="Tsamla T."/>
            <person name="Vassiliev H."/>
            <person name="Vo A."/>
            <person name="Wangchuk T."/>
            <person name="Wangdi T."/>
            <person name="Weiand M."/>
            <person name="Wilkinson J."/>
            <person name="Wilson A."/>
            <person name="Yadav S."/>
            <person name="Young G."/>
            <person name="Yu Q."/>
            <person name="Zembek L."/>
            <person name="Zhong D."/>
            <person name="Zimmer A."/>
            <person name="Zwirko Z."/>
            <person name="Jaffe D.B."/>
            <person name="Alvarez P."/>
            <person name="Brockman W."/>
            <person name="Butler J."/>
            <person name="Chin C."/>
            <person name="Gnerre S."/>
            <person name="Grabherr M."/>
            <person name="Kleber M."/>
            <person name="Mauceli E."/>
            <person name="MacCallum I."/>
        </authorList>
    </citation>
    <scope>NUCLEOTIDE SEQUENCE [LARGE SCALE GENOMIC DNA]</scope>
    <source>
        <strain evidence="3">Rob3c / Tucson 14021-0248.25</strain>
    </source>
</reference>
<dbReference type="InterPro" id="IPR001254">
    <property type="entry name" value="Trypsin_dom"/>
</dbReference>
<dbReference type="GO" id="GO:0004252">
    <property type="term" value="F:serine-type endopeptidase activity"/>
    <property type="evidence" value="ECO:0007669"/>
    <property type="project" value="InterPro"/>
</dbReference>
<name>B4IGZ8_DROSE</name>
<dbReference type="STRING" id="7238.B4IGZ8"/>
<protein>
    <submittedName>
        <fullName evidence="2">GM16374</fullName>
    </submittedName>
</protein>
<dbReference type="InterPro" id="IPR009003">
    <property type="entry name" value="Peptidase_S1_PA"/>
</dbReference>
<proteinExistence type="predicted"/>
<dbReference type="EMBL" id="CH480837">
    <property type="protein sequence ID" value="EDW49116.1"/>
    <property type="molecule type" value="Genomic_DNA"/>
</dbReference>
<gene>
    <name evidence="2" type="primary">Dsec\GM16374</name>
    <name evidence="2" type="ORF">Dsec_GM16374</name>
</gene>
<evidence type="ECO:0000313" key="2">
    <source>
        <dbReference type="EMBL" id="EDW49116.1"/>
    </source>
</evidence>
<dbReference type="PANTHER" id="PTHR24260:SF136">
    <property type="entry name" value="GH08193P-RELATED"/>
    <property type="match status" value="1"/>
</dbReference>
<sequence length="304" mass="34787">MRKFKFYPQSSHICAGFENKRNCVETGSPLFNKIRYHKNTRYNLFGIQSYGESGTCLYTDVTKYIDWIMGIILKVDVIVSTVFLGMFDNLPENRKRYVKHTVLSVYTHKLYNKQTFEHDVALLLIDGPVTYKKSIRPVCIRLGEINNLNNLKANRWGISEKMIFRRINKAQILKIKKCRDSFGITVKKSQICAGFQSGRICTEPGSSLVKQINISGKLWKTLIGIQSYGVSERCIYNKIAHYIDWILGIVLRPDRTKGRPGELAAATPANCVVLYSHAFDSRQLRGDGCSYSNSFFDLHGRCLK</sequence>
<dbReference type="AlphaFoldDB" id="B4IGZ8"/>
<organism evidence="3">
    <name type="scientific">Drosophila sechellia</name>
    <name type="common">Fruit fly</name>
    <dbReference type="NCBI Taxonomy" id="7238"/>
    <lineage>
        <taxon>Eukaryota</taxon>
        <taxon>Metazoa</taxon>
        <taxon>Ecdysozoa</taxon>
        <taxon>Arthropoda</taxon>
        <taxon>Hexapoda</taxon>
        <taxon>Insecta</taxon>
        <taxon>Pterygota</taxon>
        <taxon>Neoptera</taxon>
        <taxon>Endopterygota</taxon>
        <taxon>Diptera</taxon>
        <taxon>Brachycera</taxon>
        <taxon>Muscomorpha</taxon>
        <taxon>Ephydroidea</taxon>
        <taxon>Drosophilidae</taxon>
        <taxon>Drosophila</taxon>
        <taxon>Sophophora</taxon>
    </lineage>
</organism>
<dbReference type="HOGENOM" id="CLU_916075_0_0_1"/>
<evidence type="ECO:0000259" key="1">
    <source>
        <dbReference type="PROSITE" id="PS50240"/>
    </source>
</evidence>
<evidence type="ECO:0000313" key="3">
    <source>
        <dbReference type="Proteomes" id="UP000001292"/>
    </source>
</evidence>
<dbReference type="SMART" id="SM00020">
    <property type="entry name" value="Tryp_SPc"/>
    <property type="match status" value="1"/>
</dbReference>
<dbReference type="Gene3D" id="2.40.10.10">
    <property type="entry name" value="Trypsin-like serine proteases"/>
    <property type="match status" value="2"/>
</dbReference>
<keyword evidence="3" id="KW-1185">Reference proteome</keyword>
<accession>B4IGZ8</accession>
<dbReference type="PROSITE" id="PS50240">
    <property type="entry name" value="TRYPSIN_DOM"/>
    <property type="match status" value="1"/>
</dbReference>
<dbReference type="Pfam" id="PF00089">
    <property type="entry name" value="Trypsin"/>
    <property type="match status" value="1"/>
</dbReference>
<dbReference type="GO" id="GO:0006508">
    <property type="term" value="P:proteolysis"/>
    <property type="evidence" value="ECO:0007669"/>
    <property type="project" value="InterPro"/>
</dbReference>
<dbReference type="InterPro" id="IPR051333">
    <property type="entry name" value="CLIP_Serine_Protease"/>
</dbReference>
<dbReference type="Proteomes" id="UP000001292">
    <property type="component" value="Unassembled WGS sequence"/>
</dbReference>
<dbReference type="SUPFAM" id="SSF50494">
    <property type="entry name" value="Trypsin-like serine proteases"/>
    <property type="match status" value="2"/>
</dbReference>
<feature type="domain" description="Peptidase S1" evidence="1">
    <location>
        <begin position="1"/>
        <end position="251"/>
    </location>
</feature>